<sequence length="518" mass="58886">MSDAVVRKKKKYNVRNSFKFQSILGGSKEHCCVPLCSASGRYNSHLSFHRFPKDSGLRARWIHQIRRVEFSVTPHTKVCSRHFQDHEILTTAKCRRVLAAGSVPSLFEWNNYAKKLRAGVWERRSLPTSPEPDPVEPEEDIEQPVMVVRQMEDKSSLLLSFQTKPKQESMDADCDSVAQCSLVDSEMTSVKQEDCSQMLGLNFKIKDEEKTIGHVIKKEEGDLFKEMEDKPSLLLSFHTEIKQESLDSDCDSGAQCSLVDSEMTSVKQEDKRRMLEPNVKIKDEDEKNGVEIKKEEGDLLNQDGIPEVETLGDKQQKDYNNKKSHHCPHCEKHFLSLLMLKRHVNVHTGKKPYSCSYCGKCFITPSKRSSHLRVHTGEKPFSCCDCGKSFSNLSNLRAHQRVHTREKPYSCFDCGMCFIKPSELTKHQTIHTGEKSHSCSDCGISFSKLGDLKVHQCIHTGDKLFSYSECGKCFIKPSELTKHQTVHTDEKPHSCSGCGKSFSSLVYLIAHQRLHPGK</sequence>
<dbReference type="FunFam" id="3.30.160.60:FF:000358">
    <property type="entry name" value="zinc finger protein 24"/>
    <property type="match status" value="1"/>
</dbReference>
<proteinExistence type="predicted"/>
<evidence type="ECO:0000256" key="8">
    <source>
        <dbReference type="PROSITE-ProRule" id="PRU00042"/>
    </source>
</evidence>
<name>A0AAY5KZS8_ESOLU</name>
<dbReference type="Gene3D" id="6.20.210.20">
    <property type="entry name" value="THAP domain"/>
    <property type="match status" value="1"/>
</dbReference>
<keyword evidence="3" id="KW-0677">Repeat</keyword>
<dbReference type="GO" id="GO:0000978">
    <property type="term" value="F:RNA polymerase II cis-regulatory region sequence-specific DNA binding"/>
    <property type="evidence" value="ECO:0007669"/>
    <property type="project" value="TreeGrafter"/>
</dbReference>
<dbReference type="Gene3D" id="3.30.160.60">
    <property type="entry name" value="Classic Zinc Finger"/>
    <property type="match status" value="7"/>
</dbReference>
<accession>A0AAY5KZS8</accession>
<dbReference type="SUPFAM" id="SSF57667">
    <property type="entry name" value="beta-beta-alpha zinc fingers"/>
    <property type="match status" value="4"/>
</dbReference>
<evidence type="ECO:0000259" key="10">
    <source>
        <dbReference type="PROSITE" id="PS50157"/>
    </source>
</evidence>
<dbReference type="InterPro" id="IPR013087">
    <property type="entry name" value="Znf_C2H2_type"/>
</dbReference>
<dbReference type="InterPro" id="IPR006612">
    <property type="entry name" value="THAP_Znf"/>
</dbReference>
<reference evidence="12 13" key="1">
    <citation type="submission" date="2020-02" db="EMBL/GenBank/DDBJ databases">
        <title>Esox lucius (northern pike) genome, fEsoLuc1, primary haplotype.</title>
        <authorList>
            <person name="Myers G."/>
            <person name="Karagic N."/>
            <person name="Meyer A."/>
            <person name="Pippel M."/>
            <person name="Reichard M."/>
            <person name="Winkler S."/>
            <person name="Tracey A."/>
            <person name="Sims Y."/>
            <person name="Howe K."/>
            <person name="Rhie A."/>
            <person name="Formenti G."/>
            <person name="Durbin R."/>
            <person name="Fedrigo O."/>
            <person name="Jarvis E.D."/>
        </authorList>
    </citation>
    <scope>NUCLEOTIDE SEQUENCE [LARGE SCALE GENOMIC DNA]</scope>
</reference>
<evidence type="ECO:0000256" key="9">
    <source>
        <dbReference type="PROSITE-ProRule" id="PRU00309"/>
    </source>
</evidence>
<evidence type="ECO:0000256" key="1">
    <source>
        <dbReference type="ARBA" id="ARBA00004123"/>
    </source>
</evidence>
<evidence type="ECO:0000256" key="4">
    <source>
        <dbReference type="ARBA" id="ARBA00022771"/>
    </source>
</evidence>
<dbReference type="SUPFAM" id="SSF57716">
    <property type="entry name" value="Glucocorticoid receptor-like (DNA-binding domain)"/>
    <property type="match status" value="1"/>
</dbReference>
<dbReference type="GO" id="GO:0005634">
    <property type="term" value="C:nucleus"/>
    <property type="evidence" value="ECO:0007669"/>
    <property type="project" value="UniProtKB-SubCell"/>
</dbReference>
<reference evidence="12" key="2">
    <citation type="submission" date="2025-08" db="UniProtKB">
        <authorList>
            <consortium name="Ensembl"/>
        </authorList>
    </citation>
    <scope>IDENTIFICATION</scope>
</reference>
<keyword evidence="13" id="KW-1185">Reference proteome</keyword>
<evidence type="ECO:0000256" key="2">
    <source>
        <dbReference type="ARBA" id="ARBA00022723"/>
    </source>
</evidence>
<feature type="domain" description="C2H2-type" evidence="10">
    <location>
        <begin position="437"/>
        <end position="464"/>
    </location>
</feature>
<feature type="domain" description="C2H2-type" evidence="10">
    <location>
        <begin position="325"/>
        <end position="352"/>
    </location>
</feature>
<feature type="domain" description="C2H2-type" evidence="10">
    <location>
        <begin position="409"/>
        <end position="436"/>
    </location>
</feature>
<dbReference type="PANTHER" id="PTHR23226">
    <property type="entry name" value="ZINC FINGER AND SCAN DOMAIN-CONTAINING"/>
    <property type="match status" value="1"/>
</dbReference>
<keyword evidence="4 8" id="KW-0863">Zinc-finger</keyword>
<evidence type="ECO:0000256" key="6">
    <source>
        <dbReference type="ARBA" id="ARBA00023125"/>
    </source>
</evidence>
<keyword evidence="2" id="KW-0479">Metal-binding</keyword>
<evidence type="ECO:0000256" key="7">
    <source>
        <dbReference type="ARBA" id="ARBA00023242"/>
    </source>
</evidence>
<evidence type="ECO:0000313" key="12">
    <source>
        <dbReference type="Ensembl" id="ENSELUP00000094389.1"/>
    </source>
</evidence>
<dbReference type="Pfam" id="PF00096">
    <property type="entry name" value="zf-C2H2"/>
    <property type="match status" value="6"/>
</dbReference>
<dbReference type="SMART" id="SM00980">
    <property type="entry name" value="THAP"/>
    <property type="match status" value="1"/>
</dbReference>
<feature type="domain" description="C2H2-type" evidence="10">
    <location>
        <begin position="353"/>
        <end position="380"/>
    </location>
</feature>
<evidence type="ECO:0000313" key="13">
    <source>
        <dbReference type="Proteomes" id="UP000265140"/>
    </source>
</evidence>
<protein>
    <submittedName>
        <fullName evidence="12">Uncharacterized protein</fullName>
    </submittedName>
</protein>
<comment type="subcellular location">
    <subcellularLocation>
        <location evidence="1">Nucleus</location>
    </subcellularLocation>
</comment>
<dbReference type="SMART" id="SM00692">
    <property type="entry name" value="DM3"/>
    <property type="match status" value="1"/>
</dbReference>
<dbReference type="AlphaFoldDB" id="A0AAY5KZS8"/>
<feature type="domain" description="C2H2-type" evidence="10">
    <location>
        <begin position="493"/>
        <end position="518"/>
    </location>
</feature>
<evidence type="ECO:0000256" key="5">
    <source>
        <dbReference type="ARBA" id="ARBA00022833"/>
    </source>
</evidence>
<dbReference type="Proteomes" id="UP000265140">
    <property type="component" value="Chromosome 20"/>
</dbReference>
<keyword evidence="5" id="KW-0862">Zinc</keyword>
<dbReference type="FunFam" id="3.30.160.60:FF:001465">
    <property type="entry name" value="Zinc finger protein 560"/>
    <property type="match status" value="1"/>
</dbReference>
<dbReference type="Pfam" id="PF05485">
    <property type="entry name" value="THAP"/>
    <property type="match status" value="1"/>
</dbReference>
<organism evidence="12 13">
    <name type="scientific">Esox lucius</name>
    <name type="common">Northern pike</name>
    <dbReference type="NCBI Taxonomy" id="8010"/>
    <lineage>
        <taxon>Eukaryota</taxon>
        <taxon>Metazoa</taxon>
        <taxon>Chordata</taxon>
        <taxon>Craniata</taxon>
        <taxon>Vertebrata</taxon>
        <taxon>Euteleostomi</taxon>
        <taxon>Actinopterygii</taxon>
        <taxon>Neopterygii</taxon>
        <taxon>Teleostei</taxon>
        <taxon>Protacanthopterygii</taxon>
        <taxon>Esociformes</taxon>
        <taxon>Esocidae</taxon>
        <taxon>Esox</taxon>
    </lineage>
</organism>
<dbReference type="GO" id="GO:0000981">
    <property type="term" value="F:DNA-binding transcription factor activity, RNA polymerase II-specific"/>
    <property type="evidence" value="ECO:0007669"/>
    <property type="project" value="TreeGrafter"/>
</dbReference>
<feature type="domain" description="THAP-type" evidence="11">
    <location>
        <begin position="27"/>
        <end position="107"/>
    </location>
</feature>
<dbReference type="PROSITE" id="PS00028">
    <property type="entry name" value="ZINC_FINGER_C2H2_1"/>
    <property type="match status" value="6"/>
</dbReference>
<feature type="domain" description="C2H2-type" evidence="10">
    <location>
        <begin position="381"/>
        <end position="408"/>
    </location>
</feature>
<feature type="domain" description="C2H2-type" evidence="10">
    <location>
        <begin position="465"/>
        <end position="492"/>
    </location>
</feature>
<evidence type="ECO:0000256" key="3">
    <source>
        <dbReference type="ARBA" id="ARBA00022737"/>
    </source>
</evidence>
<dbReference type="PROSITE" id="PS50950">
    <property type="entry name" value="ZF_THAP"/>
    <property type="match status" value="1"/>
</dbReference>
<dbReference type="GeneTree" id="ENSGT01150000286918"/>
<dbReference type="SMART" id="SM00355">
    <property type="entry name" value="ZnF_C2H2"/>
    <property type="match status" value="7"/>
</dbReference>
<dbReference type="GO" id="GO:0008270">
    <property type="term" value="F:zinc ion binding"/>
    <property type="evidence" value="ECO:0007669"/>
    <property type="project" value="UniProtKB-KW"/>
</dbReference>
<dbReference type="RefSeq" id="XP_028971825.2">
    <property type="nucleotide sequence ID" value="XM_029115992.2"/>
</dbReference>
<reference evidence="12" key="3">
    <citation type="submission" date="2025-09" db="UniProtKB">
        <authorList>
            <consortium name="Ensembl"/>
        </authorList>
    </citation>
    <scope>IDENTIFICATION</scope>
</reference>
<dbReference type="InterPro" id="IPR038441">
    <property type="entry name" value="THAP_Znf_sf"/>
</dbReference>
<keyword evidence="6 9" id="KW-0238">DNA-binding</keyword>
<dbReference type="Ensembl" id="ENSELUT00000097404.1">
    <property type="protein sequence ID" value="ENSELUP00000094389.1"/>
    <property type="gene ID" value="ENSELUG00000039253.1"/>
</dbReference>
<dbReference type="PANTHER" id="PTHR23226:SF404">
    <property type="entry name" value="ZINC FINGER PROTEIN 432"/>
    <property type="match status" value="1"/>
</dbReference>
<dbReference type="GeneID" id="105027450"/>
<keyword evidence="7" id="KW-0539">Nucleus</keyword>
<dbReference type="FunFam" id="3.30.160.60:FF:002343">
    <property type="entry name" value="Zinc finger protein 33A"/>
    <property type="match status" value="2"/>
</dbReference>
<dbReference type="GO" id="GO:0000122">
    <property type="term" value="P:negative regulation of transcription by RNA polymerase II"/>
    <property type="evidence" value="ECO:0007669"/>
    <property type="project" value="UniProtKB-ARBA"/>
</dbReference>
<dbReference type="FunFam" id="3.30.160.60:FF:000688">
    <property type="entry name" value="zinc finger protein 197 isoform X1"/>
    <property type="match status" value="1"/>
</dbReference>
<dbReference type="PROSITE" id="PS50157">
    <property type="entry name" value="ZINC_FINGER_C2H2_2"/>
    <property type="match status" value="7"/>
</dbReference>
<dbReference type="InterPro" id="IPR036236">
    <property type="entry name" value="Znf_C2H2_sf"/>
</dbReference>
<evidence type="ECO:0000259" key="11">
    <source>
        <dbReference type="PROSITE" id="PS50950"/>
    </source>
</evidence>